<dbReference type="EMBL" id="KX897545">
    <property type="protein sequence ID" value="APP88017.1"/>
    <property type="molecule type" value="Genomic_DNA"/>
</dbReference>
<sequence>MVLRDEQNHPFYVRDRARVNELLTCQTPAAGDLVDLARFFIRYQGFPGAYDLQEDLTKVLQSWHMSNEALNQSTRKLWMSGDALETKIEDSVGSGFDTSDRDENE</sequence>
<reference evidence="1" key="1">
    <citation type="journal article" date="2017" name="Protist">
        <title>Diversity of the Photosynthetic Paulinella Species, with the Description of Paulinella micropora sp. nov. and the Chromatophore Genome Sequence for strain KR01.</title>
        <authorList>
            <person name="Lhee D."/>
            <person name="Yang E.C."/>
            <person name="Kim J.I."/>
            <person name="Nakayama T."/>
            <person name="Zuccarello G."/>
            <person name="Andersen R.A."/>
            <person name="Yoon H.S."/>
        </authorList>
    </citation>
    <scope>NUCLEOTIDE SEQUENCE</scope>
    <source>
        <strain evidence="1">KR01</strain>
    </source>
</reference>
<protein>
    <recommendedName>
        <fullName evidence="2">DUF3288 domain-containing protein</fullName>
    </recommendedName>
</protein>
<evidence type="ECO:0008006" key="2">
    <source>
        <dbReference type="Google" id="ProtNLM"/>
    </source>
</evidence>
<proteinExistence type="predicted"/>
<dbReference type="Pfam" id="PF11691">
    <property type="entry name" value="DUF3288"/>
    <property type="match status" value="1"/>
</dbReference>
<dbReference type="AlphaFoldDB" id="A0A1L5YBE5"/>
<accession>A0A1L5YBE5</accession>
<geneLocation type="plastid" evidence="1"/>
<keyword evidence="1" id="KW-0934">Plastid</keyword>
<name>A0A1L5YBE5_9EUKA</name>
<evidence type="ECO:0000313" key="1">
    <source>
        <dbReference type="EMBL" id="APP88017.1"/>
    </source>
</evidence>
<gene>
    <name evidence="1" type="ORF">PCKR_222</name>
</gene>
<dbReference type="InterPro" id="IPR021705">
    <property type="entry name" value="DUF3288"/>
</dbReference>
<organism evidence="1">
    <name type="scientific">Paulinella micropora</name>
    <dbReference type="NCBI Taxonomy" id="1928728"/>
    <lineage>
        <taxon>Eukaryota</taxon>
        <taxon>Sar</taxon>
        <taxon>Rhizaria</taxon>
        <taxon>Cercozoa</taxon>
        <taxon>Imbricatea</taxon>
        <taxon>Silicofilosea</taxon>
        <taxon>Euglyphida</taxon>
        <taxon>Paulinellidae</taxon>
        <taxon>Paulinella</taxon>
    </lineage>
</organism>